<organism evidence="1 2">
    <name type="scientific">Faecousia intestinalis</name>
    <dbReference type="NCBI Taxonomy" id="3133167"/>
    <lineage>
        <taxon>Bacteria</taxon>
        <taxon>Bacillati</taxon>
        <taxon>Bacillota</taxon>
        <taxon>Clostridia</taxon>
        <taxon>Eubacteriales</taxon>
        <taxon>Oscillospiraceae</taxon>
        <taxon>Faecousia</taxon>
    </lineage>
</organism>
<reference evidence="1 2" key="1">
    <citation type="submission" date="2024-03" db="EMBL/GenBank/DDBJ databases">
        <title>Human intestinal bacterial collection.</title>
        <authorList>
            <person name="Pauvert C."/>
            <person name="Hitch T.C.A."/>
            <person name="Clavel T."/>
        </authorList>
    </citation>
    <scope>NUCLEOTIDE SEQUENCE [LARGE SCALE GENOMIC DNA]</scope>
    <source>
        <strain evidence="1 2">CLA-AA-H192</strain>
    </source>
</reference>
<keyword evidence="2" id="KW-1185">Reference proteome</keyword>
<name>A0ABV1G484_9FIRM</name>
<comment type="caution">
    <text evidence="1">The sequence shown here is derived from an EMBL/GenBank/DDBJ whole genome shotgun (WGS) entry which is preliminary data.</text>
</comment>
<dbReference type="RefSeq" id="WP_349134900.1">
    <property type="nucleotide sequence ID" value="NZ_JBBMFF010000135.1"/>
</dbReference>
<evidence type="ECO:0000313" key="2">
    <source>
        <dbReference type="Proteomes" id="UP001491552"/>
    </source>
</evidence>
<proteinExistence type="predicted"/>
<sequence length="94" mass="10768">MNIKRLTIRFNLQNEEERRAWEYLHSRDGPSLSKDVIRILNAAEQYEDLQMLIRQTITEALQGVTVPASLPAMAESADSIENDTVMLDFLDGFL</sequence>
<protein>
    <recommendedName>
        <fullName evidence="3">Plasmid segregation centromere-binding protein ParR</fullName>
    </recommendedName>
</protein>
<gene>
    <name evidence="1" type="ORF">WMO66_02860</name>
</gene>
<evidence type="ECO:0000313" key="1">
    <source>
        <dbReference type="EMBL" id="MEQ2510195.1"/>
    </source>
</evidence>
<dbReference type="Proteomes" id="UP001491552">
    <property type="component" value="Unassembled WGS sequence"/>
</dbReference>
<accession>A0ABV1G484</accession>
<evidence type="ECO:0008006" key="3">
    <source>
        <dbReference type="Google" id="ProtNLM"/>
    </source>
</evidence>
<dbReference type="EMBL" id="JBBMFF010000135">
    <property type="protein sequence ID" value="MEQ2510195.1"/>
    <property type="molecule type" value="Genomic_DNA"/>
</dbReference>